<gene>
    <name evidence="2" type="ORF">BRAFLDRAFT_69926</name>
</gene>
<dbReference type="PANTHER" id="PTHR11046:SF29">
    <property type="match status" value="1"/>
</dbReference>
<name>C3Y836_BRAFL</name>
<accession>C3Y836</accession>
<dbReference type="EMBL" id="GG666491">
    <property type="protein sequence ID" value="EEN63505.1"/>
    <property type="molecule type" value="Genomic_DNA"/>
</dbReference>
<sequence length="407" mass="46633">MESIVTKRRRQFMATRDAQDLEFRLKKVRAKVGQEFLSPADLKYLGDDKHDMSDEETDEEREKTWVVKRPSWRSKRLTRIIDRCQPAKEAFIAKTPQTRYTRMQRLHFERQPGARQGGTPLHPRGWKRGPAAGVTIWEPGLDRKCCFGSFKLQKVKDVQLREMVVKQFHLEKELETVRHQQEKVEKATSKMMEKVKERERKYDVKKEDLPGVTFCQILREEAGIVSSVQIDEELAASKDPTIHSDGTSKDGIKYNGYQLTTGKGQHRTAGILKMSSGQSAEQLEGLQFTLKKLAMISNSRHHHPCQAVTVQNQEHHGDDVASQKHFNELLEEYRAEILPDVIDGREDLSAEVQQNISAMNHMYCQLHALVGCATATAAGFKLIASSDLLFVVESWHLFCADIAVFMW</sequence>
<dbReference type="InterPro" id="IPR022894">
    <property type="entry name" value="Oligoribonuclease"/>
</dbReference>
<proteinExistence type="predicted"/>
<evidence type="ECO:0000256" key="1">
    <source>
        <dbReference type="ARBA" id="ARBA00022722"/>
    </source>
</evidence>
<dbReference type="GO" id="GO:0000175">
    <property type="term" value="F:3'-5'-RNA exonuclease activity"/>
    <property type="evidence" value="ECO:0007669"/>
    <property type="project" value="InterPro"/>
</dbReference>
<evidence type="ECO:0000313" key="2">
    <source>
        <dbReference type="EMBL" id="EEN63505.1"/>
    </source>
</evidence>
<dbReference type="PANTHER" id="PTHR11046">
    <property type="entry name" value="OLIGORIBONUCLEASE, MITOCHONDRIAL"/>
    <property type="match status" value="1"/>
</dbReference>
<keyword evidence="1" id="KW-0540">Nuclease</keyword>
<dbReference type="AlphaFoldDB" id="C3Y836"/>
<organism>
    <name type="scientific">Branchiostoma floridae</name>
    <name type="common">Florida lancelet</name>
    <name type="synonym">Amphioxus</name>
    <dbReference type="NCBI Taxonomy" id="7739"/>
    <lineage>
        <taxon>Eukaryota</taxon>
        <taxon>Metazoa</taxon>
        <taxon>Chordata</taxon>
        <taxon>Cephalochordata</taxon>
        <taxon>Leptocardii</taxon>
        <taxon>Amphioxiformes</taxon>
        <taxon>Branchiostomatidae</taxon>
        <taxon>Branchiostoma</taxon>
    </lineage>
</organism>
<protein>
    <submittedName>
        <fullName evidence="2">Uncharacterized protein</fullName>
    </submittedName>
</protein>
<reference evidence="2" key="1">
    <citation type="journal article" date="2008" name="Nature">
        <title>The amphioxus genome and the evolution of the chordate karyotype.</title>
        <authorList>
            <consortium name="US DOE Joint Genome Institute (JGI-PGF)"/>
            <person name="Putnam N.H."/>
            <person name="Butts T."/>
            <person name="Ferrier D.E.K."/>
            <person name="Furlong R.F."/>
            <person name="Hellsten U."/>
            <person name="Kawashima T."/>
            <person name="Robinson-Rechavi M."/>
            <person name="Shoguchi E."/>
            <person name="Terry A."/>
            <person name="Yu J.-K."/>
            <person name="Benito-Gutierrez E.L."/>
            <person name="Dubchak I."/>
            <person name="Garcia-Fernandez J."/>
            <person name="Gibson-Brown J.J."/>
            <person name="Grigoriev I.V."/>
            <person name="Horton A.C."/>
            <person name="de Jong P.J."/>
            <person name="Jurka J."/>
            <person name="Kapitonov V.V."/>
            <person name="Kohara Y."/>
            <person name="Kuroki Y."/>
            <person name="Lindquist E."/>
            <person name="Lucas S."/>
            <person name="Osoegawa K."/>
            <person name="Pennacchio L.A."/>
            <person name="Salamov A.A."/>
            <person name="Satou Y."/>
            <person name="Sauka-Spengler T."/>
            <person name="Schmutz J."/>
            <person name="Shin-I T."/>
            <person name="Toyoda A."/>
            <person name="Bronner-Fraser M."/>
            <person name="Fujiyama A."/>
            <person name="Holland L.Z."/>
            <person name="Holland P.W.H."/>
            <person name="Satoh N."/>
            <person name="Rokhsar D.S."/>
        </authorList>
    </citation>
    <scope>NUCLEOTIDE SEQUENCE [LARGE SCALE GENOMIC DNA]</scope>
    <source>
        <strain evidence="2">S238N-H82</strain>
        <tissue evidence="2">Testes</tissue>
    </source>
</reference>
<dbReference type="InParanoid" id="C3Y836"/>
<keyword evidence="1" id="KW-0378">Hydrolase</keyword>